<evidence type="ECO:0000259" key="1">
    <source>
        <dbReference type="Pfam" id="PF12680"/>
    </source>
</evidence>
<keyword evidence="3" id="KW-1185">Reference proteome</keyword>
<dbReference type="Pfam" id="PF12680">
    <property type="entry name" value="SnoaL_2"/>
    <property type="match status" value="1"/>
</dbReference>
<evidence type="ECO:0000313" key="3">
    <source>
        <dbReference type="Proteomes" id="UP001419910"/>
    </source>
</evidence>
<dbReference type="Proteomes" id="UP001419910">
    <property type="component" value="Unassembled WGS sequence"/>
</dbReference>
<dbReference type="EMBL" id="JBDIME010000003">
    <property type="protein sequence ID" value="MEN2789215.1"/>
    <property type="molecule type" value="Genomic_DNA"/>
</dbReference>
<protein>
    <submittedName>
        <fullName evidence="2">Nuclear transport factor 2 family protein</fullName>
    </submittedName>
</protein>
<feature type="domain" description="SnoaL-like" evidence="1">
    <location>
        <begin position="29"/>
        <end position="120"/>
    </location>
</feature>
<proteinExistence type="predicted"/>
<organism evidence="2 3">
    <name type="scientific">Sphingomonas oligophenolica</name>
    <dbReference type="NCBI Taxonomy" id="301154"/>
    <lineage>
        <taxon>Bacteria</taxon>
        <taxon>Pseudomonadati</taxon>
        <taxon>Pseudomonadota</taxon>
        <taxon>Alphaproteobacteria</taxon>
        <taxon>Sphingomonadales</taxon>
        <taxon>Sphingomonadaceae</taxon>
        <taxon>Sphingomonas</taxon>
    </lineage>
</organism>
<sequence>MTDDPTLIATPVPDLAAVDALRGSIEAIVRAHFEAYRDRRREDSEALLADDFTFTSPYDDAIDRDAFFARCWPPGEHFTDFRIERIVADTGGAYITYMVTTDEGTQFRNTEYLAVADGQIHSADVYFGATYAGGSFVARQPDESAPA</sequence>
<dbReference type="InterPro" id="IPR037401">
    <property type="entry name" value="SnoaL-like"/>
</dbReference>
<gene>
    <name evidence="2" type="ORF">ABC974_06230</name>
</gene>
<evidence type="ECO:0000313" key="2">
    <source>
        <dbReference type="EMBL" id="MEN2789215.1"/>
    </source>
</evidence>
<comment type="caution">
    <text evidence="2">The sequence shown here is derived from an EMBL/GenBank/DDBJ whole genome shotgun (WGS) entry which is preliminary data.</text>
</comment>
<accession>A0ABU9Y0C9</accession>
<dbReference type="SUPFAM" id="SSF54427">
    <property type="entry name" value="NTF2-like"/>
    <property type="match status" value="1"/>
</dbReference>
<dbReference type="Gene3D" id="3.10.450.50">
    <property type="match status" value="1"/>
</dbReference>
<name>A0ABU9Y0C9_9SPHN</name>
<dbReference type="InterPro" id="IPR032710">
    <property type="entry name" value="NTF2-like_dom_sf"/>
</dbReference>
<reference evidence="2 3" key="1">
    <citation type="submission" date="2024-05" db="EMBL/GenBank/DDBJ databases">
        <authorList>
            <person name="Liu Q."/>
            <person name="Xin Y.-H."/>
        </authorList>
    </citation>
    <scope>NUCLEOTIDE SEQUENCE [LARGE SCALE GENOMIC DNA]</scope>
    <source>
        <strain evidence="2 3">CGMCC 1.10181</strain>
    </source>
</reference>
<dbReference type="RefSeq" id="WP_343891870.1">
    <property type="nucleotide sequence ID" value="NZ_BAAAEH010000047.1"/>
</dbReference>